<dbReference type="GO" id="GO:0016829">
    <property type="term" value="F:lyase activity"/>
    <property type="evidence" value="ECO:0007669"/>
    <property type="project" value="UniProtKB-KW"/>
</dbReference>
<dbReference type="Gene3D" id="1.25.10.10">
    <property type="entry name" value="Leucine-rich Repeat Variant"/>
    <property type="match status" value="2"/>
</dbReference>
<name>B1X532_PAUCH</name>
<dbReference type="SMART" id="SM00567">
    <property type="entry name" value="EZ_HEAT"/>
    <property type="match status" value="5"/>
</dbReference>
<proteinExistence type="predicted"/>
<dbReference type="EMBL" id="CP000815">
    <property type="protein sequence ID" value="ACB43051.1"/>
    <property type="molecule type" value="Genomic_DNA"/>
</dbReference>
<dbReference type="Pfam" id="PF13646">
    <property type="entry name" value="HEAT_2"/>
    <property type="match status" value="1"/>
</dbReference>
<dbReference type="PANTHER" id="PTHR12697:SF5">
    <property type="entry name" value="DEOXYHYPUSINE HYDROXYLASE"/>
    <property type="match status" value="1"/>
</dbReference>
<dbReference type="RefSeq" id="YP_002049261.1">
    <property type="nucleotide sequence ID" value="NC_011087.1"/>
</dbReference>
<reference evidence="1" key="1">
    <citation type="submission" date="2007-08" db="EMBL/GenBank/DDBJ databases">
        <authorList>
            <person name="Gloeckner G."/>
            <person name="Nowack E."/>
            <person name="Melkonian M."/>
        </authorList>
    </citation>
    <scope>NUCLEOTIDE SEQUENCE</scope>
</reference>
<dbReference type="InterPro" id="IPR004155">
    <property type="entry name" value="PBS_lyase_HEAT"/>
</dbReference>
<dbReference type="InterPro" id="IPR016024">
    <property type="entry name" value="ARM-type_fold"/>
</dbReference>
<dbReference type="SUPFAM" id="SSF48371">
    <property type="entry name" value="ARM repeat"/>
    <property type="match status" value="1"/>
</dbReference>
<keyword evidence="1" id="KW-0934">Plastid</keyword>
<keyword evidence="1" id="KW-0456">Lyase</keyword>
<accession>B1X532</accession>
<dbReference type="InterPro" id="IPR011989">
    <property type="entry name" value="ARM-like"/>
</dbReference>
<sequence>MNERLNSQVNIPVEFFATKNNGESIGEAEALEWLKQSDTSMQYYAAWWLGRNRSTHPETIPLLCKALKQRQPRSIEKGVEANAVARNAARALGKLKDPTVIPSLLKALEDNDDGLREATSRALGEIKAKEAIFPLIKKLSSGPDIAGSPQEGSPRLKEPCEAMIEALGNIGYPSTEAIAVIKPFCNHDRPLIRSATYRALLQLTGEYMWADTLIDLLKHKQIQVRRAVMMDLGAVGWRPALEPIVQTLAENSLKLIALRGLVENTPTNYPQEPSIVKVMAAMDELI</sequence>
<dbReference type="GO" id="GO:0016491">
    <property type="term" value="F:oxidoreductase activity"/>
    <property type="evidence" value="ECO:0007669"/>
    <property type="project" value="TreeGrafter"/>
</dbReference>
<dbReference type="GeneID" id="6481865"/>
<organism evidence="1">
    <name type="scientific">Paulinella chromatophora</name>
    <dbReference type="NCBI Taxonomy" id="39717"/>
    <lineage>
        <taxon>Eukaryota</taxon>
        <taxon>Sar</taxon>
        <taxon>Rhizaria</taxon>
        <taxon>Cercozoa</taxon>
        <taxon>Imbricatea</taxon>
        <taxon>Silicofilosea</taxon>
        <taxon>Euglyphida</taxon>
        <taxon>Paulinellidae</taxon>
        <taxon>Paulinella</taxon>
    </lineage>
</organism>
<geneLocation type="organellar chromatophore" evidence="1"/>
<dbReference type="AlphaFoldDB" id="B1X532"/>
<dbReference type="Pfam" id="PF03130">
    <property type="entry name" value="HEAT_PBS"/>
    <property type="match status" value="2"/>
</dbReference>
<evidence type="ECO:0000313" key="1">
    <source>
        <dbReference type="EMBL" id="ACB43051.1"/>
    </source>
</evidence>
<protein>
    <submittedName>
        <fullName evidence="1">Phycocyanin alpha phycocyanobilin lyase; CpcE</fullName>
    </submittedName>
</protein>
<gene>
    <name evidence="1" type="primary">cpcE</name>
    <name evidence="1" type="ordered locus">PCC_0625</name>
</gene>
<reference evidence="1" key="2">
    <citation type="journal article" date="2008" name="Curr. Biol.">
        <title>Chromatophore genome sequence of Paulinella sheds light on acquisition of photosynthesis by eukaryotes.</title>
        <authorList>
            <person name="Nowack E.C.M."/>
            <person name="Melkonian M."/>
            <person name="Gloeckner G."/>
        </authorList>
    </citation>
    <scope>NUCLEOTIDE SEQUENCE [LARGE SCALE GENOMIC DNA]</scope>
</reference>
<dbReference type="PANTHER" id="PTHR12697">
    <property type="entry name" value="PBS LYASE HEAT-LIKE PROTEIN"/>
    <property type="match status" value="1"/>
</dbReference>